<gene>
    <name evidence="1" type="ORF">BYL167_LOCUS26867</name>
    <name evidence="2" type="ORF">GIL414_LOCUS30700</name>
</gene>
<organism evidence="1 3">
    <name type="scientific">Rotaria magnacalcarata</name>
    <dbReference type="NCBI Taxonomy" id="392030"/>
    <lineage>
        <taxon>Eukaryota</taxon>
        <taxon>Metazoa</taxon>
        <taxon>Spiralia</taxon>
        <taxon>Gnathifera</taxon>
        <taxon>Rotifera</taxon>
        <taxon>Eurotatoria</taxon>
        <taxon>Bdelloidea</taxon>
        <taxon>Philodinida</taxon>
        <taxon>Philodinidae</taxon>
        <taxon>Rotaria</taxon>
    </lineage>
</organism>
<dbReference type="Proteomes" id="UP000681967">
    <property type="component" value="Unassembled WGS sequence"/>
</dbReference>
<evidence type="ECO:0000313" key="2">
    <source>
        <dbReference type="EMBL" id="CAF4412701.1"/>
    </source>
</evidence>
<reference evidence="1" key="1">
    <citation type="submission" date="2021-02" db="EMBL/GenBank/DDBJ databases">
        <authorList>
            <person name="Nowell W R."/>
        </authorList>
    </citation>
    <scope>NUCLEOTIDE SEQUENCE</scope>
</reference>
<feature type="non-terminal residue" evidence="1">
    <location>
        <position position="93"/>
    </location>
</feature>
<protein>
    <submittedName>
        <fullName evidence="1">Uncharacterized protein</fullName>
    </submittedName>
</protein>
<evidence type="ECO:0000313" key="3">
    <source>
        <dbReference type="Proteomes" id="UP000681967"/>
    </source>
</evidence>
<dbReference type="AlphaFoldDB" id="A0A8S2TJL2"/>
<proteinExistence type="predicted"/>
<evidence type="ECO:0000313" key="1">
    <source>
        <dbReference type="EMBL" id="CAF4285468.1"/>
    </source>
</evidence>
<dbReference type="Proteomes" id="UP000681720">
    <property type="component" value="Unassembled WGS sequence"/>
</dbReference>
<name>A0A8S2TJL2_9BILA</name>
<sequence>MNTTNDNLASPLRQKISLPSFLQSPARLLEQLPASPASLLLSPLVNKSDNEQSPFFLNNEDETNLIEQVDHYFIRRRQYLQHNIDVSLNISRW</sequence>
<accession>A0A8S2TJL2</accession>
<dbReference type="EMBL" id="CAJOBJ010059740">
    <property type="protein sequence ID" value="CAF4412701.1"/>
    <property type="molecule type" value="Genomic_DNA"/>
</dbReference>
<dbReference type="EMBL" id="CAJOBH010032606">
    <property type="protein sequence ID" value="CAF4285468.1"/>
    <property type="molecule type" value="Genomic_DNA"/>
</dbReference>
<comment type="caution">
    <text evidence="1">The sequence shown here is derived from an EMBL/GenBank/DDBJ whole genome shotgun (WGS) entry which is preliminary data.</text>
</comment>